<keyword evidence="2" id="KW-0378">Hydrolase</keyword>
<dbReference type="InterPro" id="IPR040844">
    <property type="entry name" value="PDE4_UCR"/>
</dbReference>
<feature type="non-terminal residue" evidence="5">
    <location>
        <position position="1"/>
    </location>
</feature>
<protein>
    <recommendedName>
        <fullName evidence="1">3',5'-cyclic-AMP phosphodiesterase</fullName>
        <ecNumber evidence="1">3.1.4.53</ecNumber>
    </recommendedName>
</protein>
<name>A0A0C2G3C7_9BILA</name>
<evidence type="ECO:0000256" key="3">
    <source>
        <dbReference type="ARBA" id="ARBA00023149"/>
    </source>
</evidence>
<evidence type="ECO:0000256" key="1">
    <source>
        <dbReference type="ARBA" id="ARBA00012276"/>
    </source>
</evidence>
<sequence length="70" mass="7832">ELDWCLDQLETIQTHRSVSEMASSKVSEDISRFYIGATAPAPRCASLQYVSMKVVRGNLSEKRMSLLLLA</sequence>
<dbReference type="EC" id="3.1.4.53" evidence="1"/>
<organism evidence="5 6">
    <name type="scientific">Ancylostoma duodenale</name>
    <dbReference type="NCBI Taxonomy" id="51022"/>
    <lineage>
        <taxon>Eukaryota</taxon>
        <taxon>Metazoa</taxon>
        <taxon>Ecdysozoa</taxon>
        <taxon>Nematoda</taxon>
        <taxon>Chromadorea</taxon>
        <taxon>Rhabditida</taxon>
        <taxon>Rhabditina</taxon>
        <taxon>Rhabditomorpha</taxon>
        <taxon>Strongyloidea</taxon>
        <taxon>Ancylostomatidae</taxon>
        <taxon>Ancylostomatinae</taxon>
        <taxon>Ancylostoma</taxon>
    </lineage>
</organism>
<evidence type="ECO:0000256" key="2">
    <source>
        <dbReference type="ARBA" id="ARBA00022801"/>
    </source>
</evidence>
<gene>
    <name evidence="5" type="ORF">ANCDUO_18312</name>
</gene>
<dbReference type="GO" id="GO:0004115">
    <property type="term" value="F:3',5'-cyclic-AMP phosphodiesterase activity"/>
    <property type="evidence" value="ECO:0007669"/>
    <property type="project" value="UniProtKB-EC"/>
</dbReference>
<keyword evidence="6" id="KW-1185">Reference proteome</keyword>
<reference evidence="5 6" key="1">
    <citation type="submission" date="2013-12" db="EMBL/GenBank/DDBJ databases">
        <title>Draft genome of the parsitic nematode Ancylostoma duodenale.</title>
        <authorList>
            <person name="Mitreva M."/>
        </authorList>
    </citation>
    <scope>NUCLEOTIDE SEQUENCE [LARGE SCALE GENOMIC DNA]</scope>
    <source>
        <strain evidence="5 6">Zhejiang</strain>
    </source>
</reference>
<dbReference type="OrthoDB" id="189220at2759"/>
<dbReference type="Pfam" id="PF18100">
    <property type="entry name" value="PDE4_UCR"/>
    <property type="match status" value="1"/>
</dbReference>
<evidence type="ECO:0000259" key="4">
    <source>
        <dbReference type="Pfam" id="PF18100"/>
    </source>
</evidence>
<evidence type="ECO:0000313" key="5">
    <source>
        <dbReference type="EMBL" id="KIH51601.1"/>
    </source>
</evidence>
<keyword evidence="3" id="KW-0114">cAMP</keyword>
<dbReference type="AlphaFoldDB" id="A0A0C2G3C7"/>
<proteinExistence type="predicted"/>
<accession>A0A0C2G3C7</accession>
<dbReference type="EMBL" id="KN746086">
    <property type="protein sequence ID" value="KIH51601.1"/>
    <property type="molecule type" value="Genomic_DNA"/>
</dbReference>
<dbReference type="Proteomes" id="UP000054047">
    <property type="component" value="Unassembled WGS sequence"/>
</dbReference>
<feature type="domain" description="Phosphodiesterase 4 upstream conserved regions (UCR)" evidence="4">
    <location>
        <begin position="1"/>
        <end position="26"/>
    </location>
</feature>
<evidence type="ECO:0000313" key="6">
    <source>
        <dbReference type="Proteomes" id="UP000054047"/>
    </source>
</evidence>